<keyword evidence="1" id="KW-0732">Signal</keyword>
<dbReference type="KEGG" id="upv:EJN92_00855"/>
<feature type="chain" id="PRO_5019169559" description="Band 7 domain-containing protein" evidence="1">
    <location>
        <begin position="19"/>
        <end position="326"/>
    </location>
</feature>
<evidence type="ECO:0008006" key="4">
    <source>
        <dbReference type="Google" id="ProtNLM"/>
    </source>
</evidence>
<dbReference type="Proteomes" id="UP000275663">
    <property type="component" value="Chromosome"/>
</dbReference>
<dbReference type="RefSeq" id="WP_126126102.1">
    <property type="nucleotide sequence ID" value="NZ_CP034464.1"/>
</dbReference>
<dbReference type="AlphaFoldDB" id="A0A3S9HF34"/>
<accession>A0A3S9HF34</accession>
<evidence type="ECO:0000313" key="3">
    <source>
        <dbReference type="Proteomes" id="UP000275663"/>
    </source>
</evidence>
<proteinExistence type="predicted"/>
<evidence type="ECO:0000256" key="1">
    <source>
        <dbReference type="SAM" id="SignalP"/>
    </source>
</evidence>
<name>A0A3S9HF34_9BURK</name>
<gene>
    <name evidence="2" type="ORF">EJN92_00855</name>
</gene>
<dbReference type="PROSITE" id="PS51257">
    <property type="entry name" value="PROKAR_LIPOPROTEIN"/>
    <property type="match status" value="1"/>
</dbReference>
<dbReference type="OrthoDB" id="9812991at2"/>
<protein>
    <recommendedName>
        <fullName evidence="4">Band 7 domain-containing protein</fullName>
    </recommendedName>
</protein>
<evidence type="ECO:0000313" key="2">
    <source>
        <dbReference type="EMBL" id="AZP10703.1"/>
    </source>
</evidence>
<sequence length="326" mass="36116">MKKIIATGLLLNFSPSLPLSLILIASLSGCVGKPDLEELVEIKPNETSFMIKLEGDTKAGQAKFMSEEFLEQNKVATKRISIPHRKRSTGNNSNDYEWIPTAKLVTVDRTPVSREWTSSEKTGTSSKNEGIRVESVESIDFSIGVVMTASIPEDKAAKFLYNYAGKPLRDVADQDIRTYVQAGLSREFGVRTLIDGQHQKKEIFDKVLVDTRAHFSDLGVVINNLGYAEGMTYSDPSIQKAINETYAAQQSVERAKAKVQEATQMRLAAEEFAKAREAQVAKTQLEIEMLKAQAMVEFAKNLKPGMLPNIVPQGSQLLFGLDKQLK</sequence>
<keyword evidence="3" id="KW-1185">Reference proteome</keyword>
<organism evidence="2 3">
    <name type="scientific">Undibacterium parvum</name>
    <dbReference type="NCBI Taxonomy" id="401471"/>
    <lineage>
        <taxon>Bacteria</taxon>
        <taxon>Pseudomonadati</taxon>
        <taxon>Pseudomonadota</taxon>
        <taxon>Betaproteobacteria</taxon>
        <taxon>Burkholderiales</taxon>
        <taxon>Oxalobacteraceae</taxon>
        <taxon>Undibacterium</taxon>
    </lineage>
</organism>
<dbReference type="EMBL" id="CP034464">
    <property type="protein sequence ID" value="AZP10703.1"/>
    <property type="molecule type" value="Genomic_DNA"/>
</dbReference>
<feature type="signal peptide" evidence="1">
    <location>
        <begin position="1"/>
        <end position="18"/>
    </location>
</feature>
<reference evidence="2 3" key="1">
    <citation type="journal article" date="2011" name="Int. J. Syst. Evol. Microbiol.">
        <title>Description of Undibacterium oligocarboniphilum sp. nov., isolated from purified water, and Undibacterium pigrum strain CCUG 49012 as the type strain of Undibacterium parvum sp. nov., and emended descriptions of the genus Undibacterium and the species Undibacterium pigrum.</title>
        <authorList>
            <person name="Eder W."/>
            <person name="Wanner G."/>
            <person name="Ludwig W."/>
            <person name="Busse H.J."/>
            <person name="Ziemke-Kageler F."/>
            <person name="Lang E."/>
        </authorList>
    </citation>
    <scope>NUCLEOTIDE SEQUENCE [LARGE SCALE GENOMIC DNA]</scope>
    <source>
        <strain evidence="2 3">DSM 23061</strain>
    </source>
</reference>